<reference evidence="1" key="1">
    <citation type="submission" date="2022-06" db="EMBL/GenBank/DDBJ databases">
        <title>Dynamics of rice microbiomes reveals core vertical transmitted seed endophytes.</title>
        <authorList>
            <person name="Liao K."/>
            <person name="Zhang X."/>
        </authorList>
    </citation>
    <scope>NUCLEOTIDE SEQUENCE</scope>
    <source>
        <strain evidence="1">JT1-17</strain>
    </source>
</reference>
<name>A0AAJ1FUL6_PANAN</name>
<proteinExistence type="predicted"/>
<gene>
    <name evidence="1" type="ORF">NB703_004428</name>
</gene>
<comment type="caution">
    <text evidence="1">The sequence shown here is derived from an EMBL/GenBank/DDBJ whole genome shotgun (WGS) entry which is preliminary data.</text>
</comment>
<protein>
    <recommendedName>
        <fullName evidence="3">Transposase</fullName>
    </recommendedName>
</protein>
<dbReference type="AlphaFoldDB" id="A0AAJ1FUL6"/>
<accession>A0AAJ1FUL6</accession>
<dbReference type="EMBL" id="JANFVX010000028">
    <property type="protein sequence ID" value="MCW0346335.1"/>
    <property type="molecule type" value="Genomic_DNA"/>
</dbReference>
<evidence type="ECO:0000313" key="1">
    <source>
        <dbReference type="EMBL" id="MCW0346335.1"/>
    </source>
</evidence>
<evidence type="ECO:0008006" key="3">
    <source>
        <dbReference type="Google" id="ProtNLM"/>
    </source>
</evidence>
<organism evidence="1 2">
    <name type="scientific">Pantoea ananas</name>
    <name type="common">Erwinia uredovora</name>
    <dbReference type="NCBI Taxonomy" id="553"/>
    <lineage>
        <taxon>Bacteria</taxon>
        <taxon>Pseudomonadati</taxon>
        <taxon>Pseudomonadota</taxon>
        <taxon>Gammaproteobacteria</taxon>
        <taxon>Enterobacterales</taxon>
        <taxon>Erwiniaceae</taxon>
        <taxon>Pantoea</taxon>
    </lineage>
</organism>
<evidence type="ECO:0000313" key="2">
    <source>
        <dbReference type="Proteomes" id="UP001208888"/>
    </source>
</evidence>
<sequence length="150" mass="17466">MSLRQACRTLSLSRTVYFYQPDTRRDEPVIHALTELAERYPRYGFKKLFQLLRNRAIVQLREEIGQRLEHPLLVSVYPHRVGRRSCTAVHLSGANNSALDILITVTGNTLWPTESDYRTGIRWNICVPDATDMLWVLREIDRATEAERCH</sequence>
<dbReference type="Proteomes" id="UP001208888">
    <property type="component" value="Unassembled WGS sequence"/>
</dbReference>